<dbReference type="InterPro" id="IPR012541">
    <property type="entry name" value="DBP10_C"/>
</dbReference>
<sequence>MINKKNYKDEENYMSHYTSISSMREHAYDINKSDYSFEKEANNAVFDIMGDDKNPTQTGTRANGVRWSFKKRKLVSRMDDHDGSKKELKMIKGESGVKIPATYKTGRYAIWKNSKKVTQQKVGEIENCKSYAIPKNSHTNISGRRYKHNKLQAPKTPDKYRDDYKKKEKRIKRAIEKGYANINVKSELKSALEIRRNRQLKEKRRLKNARPPKKKH</sequence>
<feature type="domain" description="DBP10 C-terminal" evidence="2">
    <location>
        <begin position="47"/>
        <end position="115"/>
    </location>
</feature>
<proteinExistence type="predicted"/>
<comment type="caution">
    <text evidence="3">The sequence shown here is derived from an EMBL/GenBank/DDBJ whole genome shotgun (WGS) entry which is preliminary data.</text>
</comment>
<dbReference type="SMART" id="SM01123">
    <property type="entry name" value="DBP10CT"/>
    <property type="match status" value="1"/>
</dbReference>
<accession>L0PFX8</accession>
<reference evidence="3 4" key="1">
    <citation type="journal article" date="2012" name="MBio">
        <title>De novo assembly of the Pneumocystis jirovecii genome from a single bronchoalveolar lavage fluid specimen from a patient.</title>
        <authorList>
            <person name="Cisse O.H."/>
            <person name="Pagni M."/>
            <person name="Hauser P.M."/>
        </authorList>
    </citation>
    <scope>NUCLEOTIDE SEQUENCE [LARGE SCALE GENOMIC DNA]</scope>
    <source>
        <strain evidence="3 4">SE8</strain>
    </source>
</reference>
<dbReference type="Pfam" id="PF08147">
    <property type="entry name" value="DBP10CT"/>
    <property type="match status" value="1"/>
</dbReference>
<dbReference type="InParanoid" id="L0PFX8"/>
<organism evidence="4">
    <name type="scientific">Pneumocystis jirovecii</name>
    <name type="common">Human pneumocystis pneumonia agent</name>
    <dbReference type="NCBI Taxonomy" id="42068"/>
    <lineage>
        <taxon>Eukaryota</taxon>
        <taxon>Fungi</taxon>
        <taxon>Dikarya</taxon>
        <taxon>Ascomycota</taxon>
        <taxon>Taphrinomycotina</taxon>
        <taxon>Pneumocystomycetes</taxon>
        <taxon>Pneumocystaceae</taxon>
        <taxon>Pneumocystis</taxon>
    </lineage>
</organism>
<protein>
    <recommendedName>
        <fullName evidence="2">DBP10 C-terminal domain-containing protein</fullName>
    </recommendedName>
</protein>
<dbReference type="Proteomes" id="UP000010422">
    <property type="component" value="Unassembled WGS sequence"/>
</dbReference>
<feature type="compositionally biased region" description="Basic residues" evidence="1">
    <location>
        <begin position="201"/>
        <end position="216"/>
    </location>
</feature>
<evidence type="ECO:0000256" key="1">
    <source>
        <dbReference type="SAM" id="MobiDB-lite"/>
    </source>
</evidence>
<evidence type="ECO:0000313" key="3">
    <source>
        <dbReference type="EMBL" id="CCJ30959.1"/>
    </source>
</evidence>
<dbReference type="GO" id="GO:0005524">
    <property type="term" value="F:ATP binding"/>
    <property type="evidence" value="ECO:0007669"/>
    <property type="project" value="InterPro"/>
</dbReference>
<dbReference type="GO" id="GO:0003724">
    <property type="term" value="F:RNA helicase activity"/>
    <property type="evidence" value="ECO:0007669"/>
    <property type="project" value="InterPro"/>
</dbReference>
<name>L0PFX8_PNEJI</name>
<feature type="region of interest" description="Disordered" evidence="1">
    <location>
        <begin position="195"/>
        <end position="216"/>
    </location>
</feature>
<dbReference type="STRING" id="1209962.L0PFX8"/>
<dbReference type="AlphaFoldDB" id="L0PFX8"/>
<dbReference type="GO" id="GO:0005634">
    <property type="term" value="C:nucleus"/>
    <property type="evidence" value="ECO:0007669"/>
    <property type="project" value="InterPro"/>
</dbReference>
<dbReference type="GO" id="GO:0003723">
    <property type="term" value="F:RNA binding"/>
    <property type="evidence" value="ECO:0007669"/>
    <property type="project" value="InterPro"/>
</dbReference>
<dbReference type="EMBL" id="CAKM01000273">
    <property type="protein sequence ID" value="CCJ30959.1"/>
    <property type="molecule type" value="Genomic_DNA"/>
</dbReference>
<gene>
    <name evidence="3" type="ORF">PNEJI1_000445</name>
</gene>
<evidence type="ECO:0000313" key="4">
    <source>
        <dbReference type="Proteomes" id="UP000010422"/>
    </source>
</evidence>
<dbReference type="VEuPathDB" id="FungiDB:PNEJI1_000445"/>
<evidence type="ECO:0000259" key="2">
    <source>
        <dbReference type="SMART" id="SM01123"/>
    </source>
</evidence>